<accession>A0A8J6R402</accession>
<organism evidence="2 3">
    <name type="scientific">Neiella litorisoli</name>
    <dbReference type="NCBI Taxonomy" id="2771431"/>
    <lineage>
        <taxon>Bacteria</taxon>
        <taxon>Pseudomonadati</taxon>
        <taxon>Pseudomonadota</taxon>
        <taxon>Gammaproteobacteria</taxon>
        <taxon>Alteromonadales</taxon>
        <taxon>Echinimonadaceae</taxon>
        <taxon>Neiella</taxon>
    </lineage>
</organism>
<gene>
    <name evidence="2" type="ORF">IC617_16345</name>
</gene>
<evidence type="ECO:0008006" key="4">
    <source>
        <dbReference type="Google" id="ProtNLM"/>
    </source>
</evidence>
<sequence length="71" mass="8057">MSSTRLVYLALMLLAVTGCSSKQLYHSAQSNRLNACQNLPEPDRGSCLAQVHRESYEEYQRQRQAVLDAQK</sequence>
<proteinExistence type="predicted"/>
<comment type="caution">
    <text evidence="2">The sequence shown here is derived from an EMBL/GenBank/DDBJ whole genome shotgun (WGS) entry which is preliminary data.</text>
</comment>
<dbReference type="PROSITE" id="PS51257">
    <property type="entry name" value="PROKAR_LIPOPROTEIN"/>
    <property type="match status" value="1"/>
</dbReference>
<feature type="signal peptide" evidence="1">
    <location>
        <begin position="1"/>
        <end position="21"/>
    </location>
</feature>
<evidence type="ECO:0000313" key="2">
    <source>
        <dbReference type="EMBL" id="MBD1391000.1"/>
    </source>
</evidence>
<keyword evidence="3" id="KW-1185">Reference proteome</keyword>
<reference evidence="2" key="1">
    <citation type="submission" date="2020-09" db="EMBL/GenBank/DDBJ databases">
        <title>A novel bacterium of genus Neiella, isolated from South China Sea.</title>
        <authorList>
            <person name="Huang H."/>
            <person name="Mo K."/>
            <person name="Hu Y."/>
        </authorList>
    </citation>
    <scope>NUCLEOTIDE SEQUENCE</scope>
    <source>
        <strain evidence="2">HB171785</strain>
    </source>
</reference>
<name>A0A8J6R402_9GAMM</name>
<dbReference type="Proteomes" id="UP000638014">
    <property type="component" value="Unassembled WGS sequence"/>
</dbReference>
<evidence type="ECO:0000256" key="1">
    <source>
        <dbReference type="SAM" id="SignalP"/>
    </source>
</evidence>
<dbReference type="AlphaFoldDB" id="A0A8J6R402"/>
<keyword evidence="1" id="KW-0732">Signal</keyword>
<feature type="chain" id="PRO_5035276237" description="EexN family lipoprotein" evidence="1">
    <location>
        <begin position="22"/>
        <end position="71"/>
    </location>
</feature>
<evidence type="ECO:0000313" key="3">
    <source>
        <dbReference type="Proteomes" id="UP000638014"/>
    </source>
</evidence>
<protein>
    <recommendedName>
        <fullName evidence="4">EexN family lipoprotein</fullName>
    </recommendedName>
</protein>
<dbReference type="EMBL" id="JACXAF010000026">
    <property type="protein sequence ID" value="MBD1391000.1"/>
    <property type="molecule type" value="Genomic_DNA"/>
</dbReference>